<keyword evidence="7" id="KW-0032">Aminotransferase</keyword>
<comment type="caution">
    <text evidence="7">The sequence shown here is derived from an EMBL/GenBank/DDBJ whole genome shotgun (WGS) entry which is preliminary data.</text>
</comment>
<gene>
    <name evidence="7" type="ORF">DZC73_18215</name>
</gene>
<protein>
    <submittedName>
        <fullName evidence="7">PLP-dependent aminotransferase family protein</fullName>
    </submittedName>
</protein>
<evidence type="ECO:0000313" key="8">
    <source>
        <dbReference type="Proteomes" id="UP000267464"/>
    </source>
</evidence>
<keyword evidence="8" id="KW-1185">Reference proteome</keyword>
<dbReference type="CDD" id="cd07377">
    <property type="entry name" value="WHTH_GntR"/>
    <property type="match status" value="1"/>
</dbReference>
<organism evidence="7 8">
    <name type="scientific">Piscinibacter terrae</name>
    <dbReference type="NCBI Taxonomy" id="2496871"/>
    <lineage>
        <taxon>Bacteria</taxon>
        <taxon>Pseudomonadati</taxon>
        <taxon>Pseudomonadota</taxon>
        <taxon>Betaproteobacteria</taxon>
        <taxon>Burkholderiales</taxon>
        <taxon>Sphaerotilaceae</taxon>
        <taxon>Piscinibacter</taxon>
    </lineage>
</organism>
<dbReference type="GO" id="GO:0003677">
    <property type="term" value="F:DNA binding"/>
    <property type="evidence" value="ECO:0007669"/>
    <property type="project" value="UniProtKB-KW"/>
</dbReference>
<dbReference type="InterPro" id="IPR015424">
    <property type="entry name" value="PyrdxlP-dep_Trfase"/>
</dbReference>
<keyword evidence="7" id="KW-0808">Transferase</keyword>
<keyword evidence="4" id="KW-0238">DNA-binding</keyword>
<dbReference type="PANTHER" id="PTHR46577">
    <property type="entry name" value="HTH-TYPE TRANSCRIPTIONAL REGULATORY PROTEIN GABR"/>
    <property type="match status" value="1"/>
</dbReference>
<dbReference type="PRINTS" id="PR00035">
    <property type="entry name" value="HTHGNTR"/>
</dbReference>
<dbReference type="EMBL" id="QUSW01000005">
    <property type="protein sequence ID" value="RQP23061.1"/>
    <property type="molecule type" value="Genomic_DNA"/>
</dbReference>
<dbReference type="RefSeq" id="WP_124541804.1">
    <property type="nucleotide sequence ID" value="NZ_QUSW01000005.1"/>
</dbReference>
<evidence type="ECO:0000256" key="1">
    <source>
        <dbReference type="ARBA" id="ARBA00005384"/>
    </source>
</evidence>
<accession>A0A3N7HQL9</accession>
<dbReference type="AlphaFoldDB" id="A0A3N7HQL9"/>
<dbReference type="GO" id="GO:0008483">
    <property type="term" value="F:transaminase activity"/>
    <property type="evidence" value="ECO:0007669"/>
    <property type="project" value="UniProtKB-KW"/>
</dbReference>
<dbReference type="Pfam" id="PF00155">
    <property type="entry name" value="Aminotran_1_2"/>
    <property type="match status" value="1"/>
</dbReference>
<name>A0A3N7HQL9_9BURK</name>
<dbReference type="Pfam" id="PF00392">
    <property type="entry name" value="GntR"/>
    <property type="match status" value="1"/>
</dbReference>
<dbReference type="SMART" id="SM00345">
    <property type="entry name" value="HTH_GNTR"/>
    <property type="match status" value="1"/>
</dbReference>
<keyword evidence="3" id="KW-0805">Transcription regulation</keyword>
<dbReference type="InterPro" id="IPR036390">
    <property type="entry name" value="WH_DNA-bd_sf"/>
</dbReference>
<dbReference type="Proteomes" id="UP000267464">
    <property type="component" value="Unassembled WGS sequence"/>
</dbReference>
<evidence type="ECO:0000313" key="7">
    <source>
        <dbReference type="EMBL" id="RQP23061.1"/>
    </source>
</evidence>
<sequence>MSALPDLPVDLQLPPPGSRQRLRELHRQLRDAIIEGRLHAGFRLPSTRDLAQQLGMSRNTVVAVYELLLAEGYIASRAASGHFVAEIARSKAAVRRDAAKPRTLSAGAHVRLEGMDPNPPPARIEFAPGIADAVRFPHAIWGRLLARSVRALSQGRIPRGQAQGQASLRAALARHVAHTRAVACDAESVIVVNGSQQAFDLLARTLVIPGQTRIAVEDPGFSPPGVTFAAAGARLMPTPVDDDGLRVDKLKTGVDLVYVTPSHQYPLGCILSSQRRAALIDFSRRERALVIEDDYDAEYRYDDRPLDALQTLDRHGDVVYVGTLSKVLYPTARLGFMVAPPSLVPALVAAKRHADSHTDVILQEAAAAFIAEGHLMRHLRRMRQVYGARRQLILDGLQRDFSRWLRPVPGAAGLHIAALAVGEWDVDGVVARAREVGIGVRSISRYALRRGPAGLMFGYGAIEEPAIVEGLQGLLRVMKRHA</sequence>
<comment type="similarity">
    <text evidence="1">In the C-terminal section; belongs to the class-I pyridoxal-phosphate-dependent aminotransferase family.</text>
</comment>
<dbReference type="OrthoDB" id="9804020at2"/>
<proteinExistence type="inferred from homology"/>
<evidence type="ECO:0000256" key="4">
    <source>
        <dbReference type="ARBA" id="ARBA00023125"/>
    </source>
</evidence>
<reference evidence="7 8" key="2">
    <citation type="submission" date="2018-12" db="EMBL/GenBank/DDBJ databases">
        <title>Rhizobacter gummiphilus sp. nov., a rubber-degrading bacterium isolated from the soil of a botanical garden in Japan.</title>
        <authorList>
            <person name="Shunsuke S.S."/>
        </authorList>
    </citation>
    <scope>NUCLEOTIDE SEQUENCE [LARGE SCALE GENOMIC DNA]</scope>
    <source>
        <strain evidence="7 8">S-16</strain>
    </source>
</reference>
<dbReference type="InterPro" id="IPR015421">
    <property type="entry name" value="PyrdxlP-dep_Trfase_major"/>
</dbReference>
<dbReference type="SUPFAM" id="SSF53383">
    <property type="entry name" value="PLP-dependent transferases"/>
    <property type="match status" value="1"/>
</dbReference>
<reference evidence="7 8" key="1">
    <citation type="submission" date="2018-08" db="EMBL/GenBank/DDBJ databases">
        <authorList>
            <person name="Khan S.A."/>
            <person name="Jeon C.O."/>
            <person name="Chun B.H."/>
            <person name="Jeong S.E."/>
        </authorList>
    </citation>
    <scope>NUCLEOTIDE SEQUENCE [LARGE SCALE GENOMIC DNA]</scope>
    <source>
        <strain evidence="7 8">S-16</strain>
    </source>
</reference>
<dbReference type="InterPro" id="IPR004839">
    <property type="entry name" value="Aminotransferase_I/II_large"/>
</dbReference>
<feature type="domain" description="HTH gntR-type" evidence="6">
    <location>
        <begin position="19"/>
        <end position="87"/>
    </location>
</feature>
<dbReference type="PANTHER" id="PTHR46577:SF1">
    <property type="entry name" value="HTH-TYPE TRANSCRIPTIONAL REGULATORY PROTEIN GABR"/>
    <property type="match status" value="1"/>
</dbReference>
<dbReference type="InterPro" id="IPR036388">
    <property type="entry name" value="WH-like_DNA-bd_sf"/>
</dbReference>
<keyword evidence="5" id="KW-0804">Transcription</keyword>
<dbReference type="Gene3D" id="3.40.640.10">
    <property type="entry name" value="Type I PLP-dependent aspartate aminotransferase-like (Major domain)"/>
    <property type="match status" value="1"/>
</dbReference>
<dbReference type="PROSITE" id="PS50949">
    <property type="entry name" value="HTH_GNTR"/>
    <property type="match status" value="1"/>
</dbReference>
<dbReference type="InterPro" id="IPR000524">
    <property type="entry name" value="Tscrpt_reg_HTH_GntR"/>
</dbReference>
<dbReference type="SUPFAM" id="SSF46785">
    <property type="entry name" value="Winged helix' DNA-binding domain"/>
    <property type="match status" value="1"/>
</dbReference>
<keyword evidence="2" id="KW-0663">Pyridoxal phosphate</keyword>
<dbReference type="GO" id="GO:0030170">
    <property type="term" value="F:pyridoxal phosphate binding"/>
    <property type="evidence" value="ECO:0007669"/>
    <property type="project" value="InterPro"/>
</dbReference>
<dbReference type="GO" id="GO:0003700">
    <property type="term" value="F:DNA-binding transcription factor activity"/>
    <property type="evidence" value="ECO:0007669"/>
    <property type="project" value="InterPro"/>
</dbReference>
<evidence type="ECO:0000259" key="6">
    <source>
        <dbReference type="PROSITE" id="PS50949"/>
    </source>
</evidence>
<dbReference type="CDD" id="cd00609">
    <property type="entry name" value="AAT_like"/>
    <property type="match status" value="1"/>
</dbReference>
<dbReference type="InterPro" id="IPR051446">
    <property type="entry name" value="HTH_trans_reg/aminotransferase"/>
</dbReference>
<evidence type="ECO:0000256" key="3">
    <source>
        <dbReference type="ARBA" id="ARBA00023015"/>
    </source>
</evidence>
<evidence type="ECO:0000256" key="2">
    <source>
        <dbReference type="ARBA" id="ARBA00022898"/>
    </source>
</evidence>
<evidence type="ECO:0000256" key="5">
    <source>
        <dbReference type="ARBA" id="ARBA00023163"/>
    </source>
</evidence>
<dbReference type="Gene3D" id="1.10.10.10">
    <property type="entry name" value="Winged helix-like DNA-binding domain superfamily/Winged helix DNA-binding domain"/>
    <property type="match status" value="1"/>
</dbReference>